<accession>A0A9W6WE58</accession>
<name>A0A9W6WE58_AMBMO</name>
<reference evidence="1" key="1">
    <citation type="submission" date="2023-04" db="EMBL/GenBank/DDBJ databases">
        <title>Ambrosiozyma monospora NBRC 1965.</title>
        <authorList>
            <person name="Ichikawa N."/>
            <person name="Sato H."/>
            <person name="Tonouchi N."/>
        </authorList>
    </citation>
    <scope>NUCLEOTIDE SEQUENCE</scope>
    <source>
        <strain evidence="1">NBRC 1965</strain>
    </source>
</reference>
<gene>
    <name evidence="1" type="ORF">Amon01_001012200</name>
</gene>
<organism evidence="1 2">
    <name type="scientific">Ambrosiozyma monospora</name>
    <name type="common">Yeast</name>
    <name type="synonym">Endomycopsis monosporus</name>
    <dbReference type="NCBI Taxonomy" id="43982"/>
    <lineage>
        <taxon>Eukaryota</taxon>
        <taxon>Fungi</taxon>
        <taxon>Dikarya</taxon>
        <taxon>Ascomycota</taxon>
        <taxon>Saccharomycotina</taxon>
        <taxon>Pichiomycetes</taxon>
        <taxon>Pichiales</taxon>
        <taxon>Pichiaceae</taxon>
        <taxon>Ambrosiozyma</taxon>
    </lineage>
</organism>
<proteinExistence type="predicted"/>
<dbReference type="InterPro" id="IPR011009">
    <property type="entry name" value="Kinase-like_dom_sf"/>
</dbReference>
<protein>
    <submittedName>
        <fullName evidence="1">Unnamed protein product</fullName>
    </submittedName>
</protein>
<evidence type="ECO:0000313" key="1">
    <source>
        <dbReference type="EMBL" id="GME83845.1"/>
    </source>
</evidence>
<dbReference type="Proteomes" id="UP001165063">
    <property type="component" value="Unassembled WGS sequence"/>
</dbReference>
<comment type="caution">
    <text evidence="1">The sequence shown here is derived from an EMBL/GenBank/DDBJ whole genome shotgun (WGS) entry which is preliminary data.</text>
</comment>
<dbReference type="SUPFAM" id="SSF56112">
    <property type="entry name" value="Protein kinase-like (PK-like)"/>
    <property type="match status" value="1"/>
</dbReference>
<keyword evidence="2" id="KW-1185">Reference proteome</keyword>
<dbReference type="EMBL" id="BSXU01016808">
    <property type="protein sequence ID" value="GME83845.1"/>
    <property type="molecule type" value="Genomic_DNA"/>
</dbReference>
<evidence type="ECO:0000313" key="2">
    <source>
        <dbReference type="Proteomes" id="UP001165063"/>
    </source>
</evidence>
<sequence length="143" mass="16626">MSWQIFEFNEQQQSKGNRINHLDLLGFGSCWIDSCWIESKSNPISLEGRYIATLYDCDIDQKPYCRKHLESGKKQVELLAKAGIEHMDIADRNLFVRENGEFVLFDYNVVKLSDSAVSPSLMLHELYRRIGSCCSQGSYRFRF</sequence>
<dbReference type="AlphaFoldDB" id="A0A9W6WE58"/>